<name>A0ABS8SK64_DATST</name>
<organism evidence="1 2">
    <name type="scientific">Datura stramonium</name>
    <name type="common">Jimsonweed</name>
    <name type="synonym">Common thornapple</name>
    <dbReference type="NCBI Taxonomy" id="4076"/>
    <lineage>
        <taxon>Eukaryota</taxon>
        <taxon>Viridiplantae</taxon>
        <taxon>Streptophyta</taxon>
        <taxon>Embryophyta</taxon>
        <taxon>Tracheophyta</taxon>
        <taxon>Spermatophyta</taxon>
        <taxon>Magnoliopsida</taxon>
        <taxon>eudicotyledons</taxon>
        <taxon>Gunneridae</taxon>
        <taxon>Pentapetalae</taxon>
        <taxon>asterids</taxon>
        <taxon>lamiids</taxon>
        <taxon>Solanales</taxon>
        <taxon>Solanaceae</taxon>
        <taxon>Solanoideae</taxon>
        <taxon>Datureae</taxon>
        <taxon>Datura</taxon>
    </lineage>
</organism>
<evidence type="ECO:0000313" key="1">
    <source>
        <dbReference type="EMBL" id="MCD7459193.1"/>
    </source>
</evidence>
<gene>
    <name evidence="1" type="ORF">HAX54_040270</name>
</gene>
<reference evidence="1 2" key="1">
    <citation type="journal article" date="2021" name="BMC Genomics">
        <title>Datura genome reveals duplications of psychoactive alkaloid biosynthetic genes and high mutation rate following tissue culture.</title>
        <authorList>
            <person name="Rajewski A."/>
            <person name="Carter-House D."/>
            <person name="Stajich J."/>
            <person name="Litt A."/>
        </authorList>
    </citation>
    <scope>NUCLEOTIDE SEQUENCE [LARGE SCALE GENOMIC DNA]</scope>
    <source>
        <strain evidence="1">AR-01</strain>
    </source>
</reference>
<evidence type="ECO:0000313" key="2">
    <source>
        <dbReference type="Proteomes" id="UP000823775"/>
    </source>
</evidence>
<dbReference type="EMBL" id="JACEIK010000566">
    <property type="protein sequence ID" value="MCD7459193.1"/>
    <property type="molecule type" value="Genomic_DNA"/>
</dbReference>
<accession>A0ABS8SK64</accession>
<dbReference type="Proteomes" id="UP000823775">
    <property type="component" value="Unassembled WGS sequence"/>
</dbReference>
<comment type="caution">
    <text evidence="1">The sequence shown here is derived from an EMBL/GenBank/DDBJ whole genome shotgun (WGS) entry which is preliminary data.</text>
</comment>
<proteinExistence type="predicted"/>
<keyword evidence="2" id="KW-1185">Reference proteome</keyword>
<sequence>MVRDHEPVSIVHSRGRGRGRGRARAIVFVRNYDKVVSPRLELTHDDNFVNGGVEFYIDTTRVYCYSHTSGCLDIDAESFGGYCSDGFKGTSSDSHSFPEIGVPFVEYCSTPSGFTCYVSREANEARRVRKDGPPTV</sequence>
<protein>
    <submittedName>
        <fullName evidence="1">Uncharacterized protein</fullName>
    </submittedName>
</protein>